<dbReference type="AlphaFoldDB" id="A0AAD8VEJ7"/>
<name>A0AAD8VEJ7_LOLMU</name>
<dbReference type="Proteomes" id="UP001231189">
    <property type="component" value="Unassembled WGS sequence"/>
</dbReference>
<sequence length="672" mass="71742">MSSEAYLSDSAGSSHHSGASDRLEAEIDRMNASSSAPEAGTGRGQEASSSSQASGANLAAITRGAWKGSDVKQPEIDWLYHSRRIPAEVSCRIPRGEMEPAPEPGEYVVFSAHFERGFGLPASDFFREFLDFYKLQPHHLPGNAIFYLSCFVSFMEAYIGLLPTKEAFARFFGLRINSVQGKNIPNPKPPVQCGSCIISARQGSPFFKLSGLESCRAWQQTFFYVKNKGAADFINLPAYLPGTPSKANWTFNPGNNHIETNRIVRFLEKLKKDTDICSDDIIRAFISRRVLPLQRRAHKMSQMCGPHDPTKITGCRLSKEDVVLKARQICQTDMPMDWEWGFLPLCSLNPPTAEACERVPRIAAEVLQGPIRKRALDKEDPDPYVVGNKHKMGRTHTSRPDLPSASANPPVVEHATPLEAEVGPEFLEKLSSRGQKKKAPAPEAGTSDAPPAKRSRKEVVGGKQVTAKHYRKREMPVTSGPVLKIFKSATGMRPEGSEVAARASPPPQPSSVPSGAGKSPASPRGGNTSAGRAAPETSHHRAEEDFLSPPEAQDTGASNIGAGTEDAGRAEPQVPPVPKKKKTSASSPSKSVPDSSAPASSSPAKDAPDAPAPSRGTSTPPPAAPTGKPAAAKPTPPEGAKLSAQDPAAVVTTASSPSSGSRSLVLHASRAA</sequence>
<feature type="compositionally biased region" description="Basic residues" evidence="1">
    <location>
        <begin position="388"/>
        <end position="397"/>
    </location>
</feature>
<evidence type="ECO:0000259" key="2">
    <source>
        <dbReference type="Pfam" id="PF04195"/>
    </source>
</evidence>
<evidence type="ECO:0000313" key="3">
    <source>
        <dbReference type="EMBL" id="KAK1602271.1"/>
    </source>
</evidence>
<keyword evidence="4" id="KW-1185">Reference proteome</keyword>
<dbReference type="PANTHER" id="PTHR33026:SF7">
    <property type="entry name" value="OS03G0100275 PROTEIN"/>
    <property type="match status" value="1"/>
</dbReference>
<evidence type="ECO:0000313" key="4">
    <source>
        <dbReference type="Proteomes" id="UP001231189"/>
    </source>
</evidence>
<accession>A0AAD8VEJ7</accession>
<feature type="compositionally biased region" description="Low complexity" evidence="1">
    <location>
        <begin position="584"/>
        <end position="605"/>
    </location>
</feature>
<proteinExistence type="predicted"/>
<reference evidence="3" key="1">
    <citation type="submission" date="2023-07" db="EMBL/GenBank/DDBJ databases">
        <title>A chromosome-level genome assembly of Lolium multiflorum.</title>
        <authorList>
            <person name="Chen Y."/>
            <person name="Copetti D."/>
            <person name="Kolliker R."/>
            <person name="Studer B."/>
        </authorList>
    </citation>
    <scope>NUCLEOTIDE SEQUENCE</scope>
    <source>
        <strain evidence="3">02402/16</strain>
        <tissue evidence="3">Leaf</tissue>
    </source>
</reference>
<feature type="region of interest" description="Disordered" evidence="1">
    <location>
        <begin position="373"/>
        <end position="411"/>
    </location>
</feature>
<dbReference type="InterPro" id="IPR007321">
    <property type="entry name" value="Transposase_28"/>
</dbReference>
<dbReference type="EMBL" id="JAUUTY010000289">
    <property type="protein sequence ID" value="KAK1602271.1"/>
    <property type="molecule type" value="Genomic_DNA"/>
</dbReference>
<protein>
    <recommendedName>
        <fullName evidence="2">Transposase (putative) gypsy type domain-containing protein</fullName>
    </recommendedName>
</protein>
<feature type="region of interest" description="Disordered" evidence="1">
    <location>
        <begin position="430"/>
        <end position="672"/>
    </location>
</feature>
<feature type="compositionally biased region" description="Basic and acidic residues" evidence="1">
    <location>
        <begin position="18"/>
        <end position="29"/>
    </location>
</feature>
<gene>
    <name evidence="3" type="ORF">QYE76_037712</name>
</gene>
<evidence type="ECO:0000256" key="1">
    <source>
        <dbReference type="SAM" id="MobiDB-lite"/>
    </source>
</evidence>
<organism evidence="3 4">
    <name type="scientific">Lolium multiflorum</name>
    <name type="common">Italian ryegrass</name>
    <name type="synonym">Lolium perenne subsp. multiflorum</name>
    <dbReference type="NCBI Taxonomy" id="4521"/>
    <lineage>
        <taxon>Eukaryota</taxon>
        <taxon>Viridiplantae</taxon>
        <taxon>Streptophyta</taxon>
        <taxon>Embryophyta</taxon>
        <taxon>Tracheophyta</taxon>
        <taxon>Spermatophyta</taxon>
        <taxon>Magnoliopsida</taxon>
        <taxon>Liliopsida</taxon>
        <taxon>Poales</taxon>
        <taxon>Poaceae</taxon>
        <taxon>BOP clade</taxon>
        <taxon>Pooideae</taxon>
        <taxon>Poodae</taxon>
        <taxon>Poeae</taxon>
        <taxon>Poeae Chloroplast Group 2 (Poeae type)</taxon>
        <taxon>Loliodinae</taxon>
        <taxon>Loliinae</taxon>
        <taxon>Lolium</taxon>
    </lineage>
</organism>
<dbReference type="Pfam" id="PF04195">
    <property type="entry name" value="Transposase_28"/>
    <property type="match status" value="1"/>
</dbReference>
<dbReference type="PANTHER" id="PTHR33026">
    <property type="entry name" value="OS06G0360600 PROTEIN"/>
    <property type="match status" value="1"/>
</dbReference>
<feature type="compositionally biased region" description="Low complexity" evidence="1">
    <location>
        <begin position="8"/>
        <end position="17"/>
    </location>
</feature>
<feature type="region of interest" description="Disordered" evidence="1">
    <location>
        <begin position="1"/>
        <end position="54"/>
    </location>
</feature>
<feature type="domain" description="Transposase (putative) gypsy type" evidence="2">
    <location>
        <begin position="108"/>
        <end position="175"/>
    </location>
</feature>
<comment type="caution">
    <text evidence="3">The sequence shown here is derived from an EMBL/GenBank/DDBJ whole genome shotgun (WGS) entry which is preliminary data.</text>
</comment>